<comment type="caution">
    <text evidence="1">The sequence shown here is derived from an EMBL/GenBank/DDBJ whole genome shotgun (WGS) entry which is preliminary data.</text>
</comment>
<dbReference type="Proteomes" id="UP000603904">
    <property type="component" value="Unassembled WGS sequence"/>
</dbReference>
<dbReference type="Gene3D" id="3.40.50.720">
    <property type="entry name" value="NAD(P)-binding Rossmann-like Domain"/>
    <property type="match status" value="1"/>
</dbReference>
<protein>
    <submittedName>
        <fullName evidence="1">Uncharacterized protein</fullName>
    </submittedName>
</protein>
<dbReference type="InterPro" id="IPR036291">
    <property type="entry name" value="NAD(P)-bd_dom_sf"/>
</dbReference>
<gene>
    <name evidence="1" type="ORF">Mco01_05190</name>
</gene>
<reference evidence="1 2" key="1">
    <citation type="submission" date="2021-01" db="EMBL/GenBank/DDBJ databases">
        <title>Whole genome shotgun sequence of Microbispora corallina NBRC 16416.</title>
        <authorList>
            <person name="Komaki H."/>
            <person name="Tamura T."/>
        </authorList>
    </citation>
    <scope>NUCLEOTIDE SEQUENCE [LARGE SCALE GENOMIC DNA]</scope>
    <source>
        <strain evidence="1 2">NBRC 16416</strain>
    </source>
</reference>
<name>A0ABQ4FRR9_9ACTN</name>
<sequence length="64" mass="6781">MPDLSRRIVESKRIDAVLDLLGNSTILDSPAMLRRGGRACLAGCLAGLDPIADFTPLLQMVSGV</sequence>
<accession>A0ABQ4FRR9</accession>
<keyword evidence="2" id="KW-1185">Reference proteome</keyword>
<proteinExistence type="predicted"/>
<dbReference type="EMBL" id="BOOC01000002">
    <property type="protein sequence ID" value="GIH37519.1"/>
    <property type="molecule type" value="Genomic_DNA"/>
</dbReference>
<dbReference type="SUPFAM" id="SSF51735">
    <property type="entry name" value="NAD(P)-binding Rossmann-fold domains"/>
    <property type="match status" value="1"/>
</dbReference>
<organism evidence="1 2">
    <name type="scientific">Microbispora corallina</name>
    <dbReference type="NCBI Taxonomy" id="83302"/>
    <lineage>
        <taxon>Bacteria</taxon>
        <taxon>Bacillati</taxon>
        <taxon>Actinomycetota</taxon>
        <taxon>Actinomycetes</taxon>
        <taxon>Streptosporangiales</taxon>
        <taxon>Streptosporangiaceae</taxon>
        <taxon>Microbispora</taxon>
    </lineage>
</organism>
<evidence type="ECO:0000313" key="1">
    <source>
        <dbReference type="EMBL" id="GIH37519.1"/>
    </source>
</evidence>
<evidence type="ECO:0000313" key="2">
    <source>
        <dbReference type="Proteomes" id="UP000603904"/>
    </source>
</evidence>